<accession>A0A6L7G1J1</accession>
<organism evidence="2 3">
    <name type="scientific">Pseudooceanicola albus</name>
    <dbReference type="NCBI Taxonomy" id="2692189"/>
    <lineage>
        <taxon>Bacteria</taxon>
        <taxon>Pseudomonadati</taxon>
        <taxon>Pseudomonadota</taxon>
        <taxon>Alphaproteobacteria</taxon>
        <taxon>Rhodobacterales</taxon>
        <taxon>Paracoccaceae</taxon>
        <taxon>Pseudooceanicola</taxon>
    </lineage>
</organism>
<dbReference type="AlphaFoldDB" id="A0A6L7G1J1"/>
<dbReference type="Pfam" id="PF06707">
    <property type="entry name" value="DUF1194"/>
    <property type="match status" value="1"/>
</dbReference>
<keyword evidence="3" id="KW-1185">Reference proteome</keyword>
<feature type="signal peptide" evidence="1">
    <location>
        <begin position="1"/>
        <end position="21"/>
    </location>
</feature>
<dbReference type="RefSeq" id="WP_160892380.1">
    <property type="nucleotide sequence ID" value="NZ_WUMU01000003.1"/>
</dbReference>
<comment type="caution">
    <text evidence="2">The sequence shown here is derived from an EMBL/GenBank/DDBJ whole genome shotgun (WGS) entry which is preliminary data.</text>
</comment>
<dbReference type="SUPFAM" id="SSF53300">
    <property type="entry name" value="vWA-like"/>
    <property type="match status" value="1"/>
</dbReference>
<dbReference type="Gene3D" id="3.40.50.410">
    <property type="entry name" value="von Willebrand factor, type A domain"/>
    <property type="match status" value="1"/>
</dbReference>
<evidence type="ECO:0000313" key="3">
    <source>
        <dbReference type="Proteomes" id="UP000477911"/>
    </source>
</evidence>
<dbReference type="PROSITE" id="PS51257">
    <property type="entry name" value="PROKAR_LIPOPROTEIN"/>
    <property type="match status" value="1"/>
</dbReference>
<evidence type="ECO:0000256" key="1">
    <source>
        <dbReference type="SAM" id="SignalP"/>
    </source>
</evidence>
<protein>
    <submittedName>
        <fullName evidence="2">DUF1194 domain-containing protein</fullName>
    </submittedName>
</protein>
<dbReference type="InterPro" id="IPR036465">
    <property type="entry name" value="vWFA_dom_sf"/>
</dbReference>
<dbReference type="InterPro" id="IPR010607">
    <property type="entry name" value="DUF1194"/>
</dbReference>
<dbReference type="Proteomes" id="UP000477911">
    <property type="component" value="Unassembled WGS sequence"/>
</dbReference>
<evidence type="ECO:0000313" key="2">
    <source>
        <dbReference type="EMBL" id="MXN17277.1"/>
    </source>
</evidence>
<gene>
    <name evidence="2" type="ORF">GR170_05475</name>
</gene>
<dbReference type="EMBL" id="WUMU01000003">
    <property type="protein sequence ID" value="MXN17277.1"/>
    <property type="molecule type" value="Genomic_DNA"/>
</dbReference>
<name>A0A6L7G1J1_9RHOB</name>
<keyword evidence="1" id="KW-0732">Signal</keyword>
<reference evidence="2 3" key="1">
    <citation type="submission" date="2019-12" db="EMBL/GenBank/DDBJ databases">
        <authorList>
            <person name="Li M."/>
        </authorList>
    </citation>
    <scope>NUCLEOTIDE SEQUENCE [LARGE SCALE GENOMIC DNA]</scope>
    <source>
        <strain evidence="2 3">GBMRC 2024</strain>
    </source>
</reference>
<feature type="chain" id="PRO_5026992961" evidence="1">
    <location>
        <begin position="22"/>
        <end position="240"/>
    </location>
</feature>
<proteinExistence type="predicted"/>
<sequence>MRRGPWLLLALLLPWPLPALASCRTALALGLDVSGSVDAGEYRQQLDGLAAALDNPQVRDALRQIPSAPVRLMVYEWAGPTDQRILAPWSEIAGDPDIDALRDRLRGKVQQRRSPSTALGSAMAFGAATLAKQDCWRRVLDLSGDGIQNAGPHPRTVGMADITVNALVIGPDAAERAVRNGSLSDLTAYFRAYVLRGADAFVEPAAGFGSYEAAMVRKLLHELEGTPLALNAPDRAGTLQ</sequence>